<dbReference type="Gene3D" id="3.30.2310.20">
    <property type="entry name" value="RelE-like"/>
    <property type="match status" value="1"/>
</dbReference>
<name>U2E887_9MOLU</name>
<keyword evidence="1" id="KW-1277">Toxin-antitoxin system</keyword>
<evidence type="ECO:0000313" key="3">
    <source>
        <dbReference type="Proteomes" id="UP000005707"/>
    </source>
</evidence>
<dbReference type="STRING" id="1033810.HLPCO_002525"/>
<dbReference type="Proteomes" id="UP000005707">
    <property type="component" value="Unassembled WGS sequence"/>
</dbReference>
<sequence length="109" mass="12880">MFKIEYAPQALEDLQRLRKYVLENFGEDLSKKILIKVTSDIRKLERFPLLGIDMGKIIDVPTDYRLLISEKNYIFYHLQSNKVRVVRILNEKQDYIQQLLVCNSTSADD</sequence>
<protein>
    <submittedName>
        <fullName evidence="2">RelE-StbE family addiction module toxin protein</fullName>
    </submittedName>
</protein>
<dbReference type="EMBL" id="AFNU02000011">
    <property type="protein sequence ID" value="ERJ11403.1"/>
    <property type="molecule type" value="Genomic_DNA"/>
</dbReference>
<keyword evidence="3" id="KW-1185">Reference proteome</keyword>
<dbReference type="Pfam" id="PF05016">
    <property type="entry name" value="ParE_toxin"/>
    <property type="match status" value="1"/>
</dbReference>
<dbReference type="InParanoid" id="U2E887"/>
<evidence type="ECO:0000256" key="1">
    <source>
        <dbReference type="ARBA" id="ARBA00022649"/>
    </source>
</evidence>
<proteinExistence type="predicted"/>
<reference evidence="2 3" key="1">
    <citation type="journal article" date="2011" name="J. Bacteriol.">
        <title>Genome sequence of Haloplasma contractile, an unusual contractile bacterium from a deep-sea anoxic brine lake.</title>
        <authorList>
            <person name="Antunes A."/>
            <person name="Alam I."/>
            <person name="El Dorry H."/>
            <person name="Siam R."/>
            <person name="Robertson A."/>
            <person name="Bajic V.B."/>
            <person name="Stingl U."/>
        </authorList>
    </citation>
    <scope>NUCLEOTIDE SEQUENCE [LARGE SCALE GENOMIC DNA]</scope>
    <source>
        <strain evidence="2 3">SSD-17B</strain>
    </source>
</reference>
<reference evidence="2 3" key="2">
    <citation type="journal article" date="2013" name="PLoS ONE">
        <title>INDIGO - INtegrated Data Warehouse of MIcrobial GenOmes with Examples from the Red Sea Extremophiles.</title>
        <authorList>
            <person name="Alam I."/>
            <person name="Antunes A."/>
            <person name="Kamau A.A."/>
            <person name="Ba Alawi W."/>
            <person name="Kalkatawi M."/>
            <person name="Stingl U."/>
            <person name="Bajic V.B."/>
        </authorList>
    </citation>
    <scope>NUCLEOTIDE SEQUENCE [LARGE SCALE GENOMIC DNA]</scope>
    <source>
        <strain evidence="2 3">SSD-17B</strain>
    </source>
</reference>
<dbReference type="InterPro" id="IPR035093">
    <property type="entry name" value="RelE/ParE_toxin_dom_sf"/>
</dbReference>
<gene>
    <name evidence="2" type="ORF">HLPCO_002525</name>
</gene>
<dbReference type="InterPro" id="IPR007712">
    <property type="entry name" value="RelE/ParE_toxin"/>
</dbReference>
<dbReference type="RefSeq" id="WP_008826588.1">
    <property type="nucleotide sequence ID" value="NZ_AFNU02000011.1"/>
</dbReference>
<dbReference type="AlphaFoldDB" id="U2E887"/>
<accession>U2E887</accession>
<dbReference type="OrthoDB" id="9806083at2"/>
<evidence type="ECO:0000313" key="2">
    <source>
        <dbReference type="EMBL" id="ERJ11403.1"/>
    </source>
</evidence>
<comment type="caution">
    <text evidence="2">The sequence shown here is derived from an EMBL/GenBank/DDBJ whole genome shotgun (WGS) entry which is preliminary data.</text>
</comment>
<organism evidence="2 3">
    <name type="scientific">Haloplasma contractile SSD-17B</name>
    <dbReference type="NCBI Taxonomy" id="1033810"/>
    <lineage>
        <taxon>Bacteria</taxon>
        <taxon>Bacillati</taxon>
        <taxon>Mycoplasmatota</taxon>
        <taxon>Mollicutes</taxon>
        <taxon>Haloplasmatales</taxon>
        <taxon>Haloplasmataceae</taxon>
        <taxon>Haloplasma</taxon>
    </lineage>
</organism>
<dbReference type="eggNOG" id="COG3668">
    <property type="taxonomic scope" value="Bacteria"/>
</dbReference>